<organism evidence="2 3">
    <name type="scientific">Pueribacillus theae</name>
    <dbReference type="NCBI Taxonomy" id="2171751"/>
    <lineage>
        <taxon>Bacteria</taxon>
        <taxon>Bacillati</taxon>
        <taxon>Bacillota</taxon>
        <taxon>Bacilli</taxon>
        <taxon>Bacillales</taxon>
        <taxon>Bacillaceae</taxon>
        <taxon>Pueribacillus</taxon>
    </lineage>
</organism>
<proteinExistence type="predicted"/>
<dbReference type="Pfam" id="PF07659">
    <property type="entry name" value="DUF1599"/>
    <property type="match status" value="1"/>
</dbReference>
<dbReference type="Proteomes" id="UP000245998">
    <property type="component" value="Unassembled WGS sequence"/>
</dbReference>
<evidence type="ECO:0000313" key="2">
    <source>
        <dbReference type="EMBL" id="PWA11083.1"/>
    </source>
</evidence>
<dbReference type="OrthoDB" id="1708031at2"/>
<sequence>MSRRKQTKYFQDAVMDHITELADTLIRKQIDYGPNAISRFGMDGIVIRISDKLERLINLTQLKSEPEVDESVEDTLRDMAGYAILGLMVLEGNFPLPIKQKEQV</sequence>
<reference evidence="2 3" key="1">
    <citation type="submission" date="2018-04" db="EMBL/GenBank/DDBJ databases">
        <title>Camelliibacillus theae gen. nov., sp. nov., isolated from Pu'er tea.</title>
        <authorList>
            <person name="Niu L."/>
        </authorList>
    </citation>
    <scope>NUCLEOTIDE SEQUENCE [LARGE SCALE GENOMIC DNA]</scope>
    <source>
        <strain evidence="2 3">T8</strain>
    </source>
</reference>
<keyword evidence="3" id="KW-1185">Reference proteome</keyword>
<dbReference type="InterPro" id="IPR011630">
    <property type="entry name" value="DUF1599"/>
</dbReference>
<comment type="caution">
    <text evidence="2">The sequence shown here is derived from an EMBL/GenBank/DDBJ whole genome shotgun (WGS) entry which is preliminary data.</text>
</comment>
<accession>A0A2U1K270</accession>
<feature type="domain" description="Nucleotide modification associated" evidence="1">
    <location>
        <begin position="46"/>
        <end position="89"/>
    </location>
</feature>
<evidence type="ECO:0000313" key="3">
    <source>
        <dbReference type="Proteomes" id="UP000245998"/>
    </source>
</evidence>
<gene>
    <name evidence="2" type="ORF">DCC39_10315</name>
</gene>
<evidence type="ECO:0000259" key="1">
    <source>
        <dbReference type="Pfam" id="PF07659"/>
    </source>
</evidence>
<dbReference type="AlphaFoldDB" id="A0A2U1K270"/>
<name>A0A2U1K270_9BACI</name>
<dbReference type="RefSeq" id="WP_116554815.1">
    <property type="nucleotide sequence ID" value="NZ_QCZG01000019.1"/>
</dbReference>
<dbReference type="EMBL" id="QCZG01000019">
    <property type="protein sequence ID" value="PWA11083.1"/>
    <property type="molecule type" value="Genomic_DNA"/>
</dbReference>
<protein>
    <recommendedName>
        <fullName evidence="1">Nucleotide modification associated domain-containing protein</fullName>
    </recommendedName>
</protein>